<dbReference type="InterPro" id="IPR011990">
    <property type="entry name" value="TPR-like_helical_dom_sf"/>
</dbReference>
<organism evidence="5 6">
    <name type="scientific">Candidatus Accumulibacter phosphatis</name>
    <dbReference type="NCBI Taxonomy" id="327160"/>
    <lineage>
        <taxon>Bacteria</taxon>
        <taxon>Pseudomonadati</taxon>
        <taxon>Pseudomonadota</taxon>
        <taxon>Betaproteobacteria</taxon>
        <taxon>Candidatus Accumulibacter</taxon>
    </lineage>
</organism>
<evidence type="ECO:0000259" key="4">
    <source>
        <dbReference type="Pfam" id="PF25060"/>
    </source>
</evidence>
<dbReference type="NCBIfam" id="TIGR02917">
    <property type="entry name" value="PEP_TPR_lipo"/>
    <property type="match status" value="1"/>
</dbReference>
<evidence type="ECO:0000256" key="3">
    <source>
        <dbReference type="PROSITE-ProRule" id="PRU00339"/>
    </source>
</evidence>
<dbReference type="SMART" id="SM00028">
    <property type="entry name" value="TPR"/>
    <property type="match status" value="15"/>
</dbReference>
<dbReference type="Pfam" id="PF13432">
    <property type="entry name" value="TPR_16"/>
    <property type="match status" value="3"/>
</dbReference>
<name>A0A6A7RVH6_9PROT</name>
<dbReference type="PANTHER" id="PTHR45586">
    <property type="entry name" value="TPR REPEAT-CONTAINING PROTEIN PA4667"/>
    <property type="match status" value="1"/>
</dbReference>
<feature type="repeat" description="TPR" evidence="3">
    <location>
        <begin position="612"/>
        <end position="645"/>
    </location>
</feature>
<reference evidence="5 6" key="1">
    <citation type="submission" date="2017-09" db="EMBL/GenBank/DDBJ databases">
        <title>Metagenomic Analysis Reveals Denitrifying Candidatus Accumulibacter and Flanking Population as a Source of N2O.</title>
        <authorList>
            <person name="Gao H."/>
            <person name="Mao Y."/>
            <person name="Zhao X."/>
            <person name="Liu W.-T."/>
            <person name="Zhang T."/>
            <person name="Wells G."/>
        </authorList>
    </citation>
    <scope>NUCLEOTIDE SEQUENCE [LARGE SCALE GENOMIC DNA]</scope>
    <source>
        <strain evidence="5">CANDO_2_IC</strain>
    </source>
</reference>
<dbReference type="Pfam" id="PF14559">
    <property type="entry name" value="TPR_19"/>
    <property type="match status" value="2"/>
</dbReference>
<feature type="domain" description="Tetratricopeptide repeat protein 21A/21B second ARM" evidence="4">
    <location>
        <begin position="192"/>
        <end position="289"/>
    </location>
</feature>
<accession>A0A6A7RVH6</accession>
<proteinExistence type="predicted"/>
<evidence type="ECO:0000256" key="1">
    <source>
        <dbReference type="ARBA" id="ARBA00022737"/>
    </source>
</evidence>
<feature type="repeat" description="TPR" evidence="3">
    <location>
        <begin position="204"/>
        <end position="237"/>
    </location>
</feature>
<dbReference type="InterPro" id="IPR014266">
    <property type="entry name" value="PEP-CTERM_TPR_PrsT"/>
</dbReference>
<sequence>MNTRHSSMQRLRKVAVSGLLAALLLVGCGGEKPEAMLASAKQYLAKNDSKAATIQLKNALQQKPDLAEARFLLGKALLEAGDATGAEIELRKAQGYKYPADEVTPLLARSLLALGQADKVTGEMASAELSTAQAKADLQTSLAMAYLAQNKPEKADAAYAAAMAAQAGYPPALLGQARLKATHGDLPAAMVLVDAAIATSPELYEAWQLKGDLLSNQGDAAAAMLAYRKAMEVRPTYLPAHAAVIRQLLADGKIDEASQQLAVMKGIAPGQPQTIYLEALLAYQTKDFPAAREFILELLKRTPDNPLGLQLGGLVEYELKAFPQAENYLLKALPNTSELGIARRVLIASYLRSAQPDKALSVLTPVLDKIEKDSNMLALAGQVYTQNGDIEKGGEYFAKAAALDPQNAGKRTSLAMVNLAKGESEVALRDLEKVAAADPGNRADLALIAAHLQRREFDAALQAVAGLEKKQADDPLVHNLRGTALLGKRDLAGARASFEQALALSPTYYPAAANLANLDIVEKKPADARQRFETLLAKDPKNMQALLALAQLRAKEGGTTEEVAVLINRAVTANPSEPPPRLALIGLYLGKKDTKSALSAAQEAVAALPNEAAILDAAGRAQQAAGDYNQALATYGKLATLKPDLPLPYLRMAEVEVAAKDKEAALQSLHKALKVMPDSLDAQRGIIMLELDAGRVTEALAVARAVQKQRPKEAVGYVFEGDLHAAQRSWADAATAYRAGLKQSPAATEIAIKLYATLFVSGNVAEADSFAQTWLKDHPTDARFRLHLAESATVRKDYAAAAKLYRTLLEAQPDNAALLNNVAWVAGQLKDPKAIEYAEKANKLAPNQPAVMDTLGVLLVDQGDQARGLVLLKEAVALAPQQAMIRLNYAKALIKAGQKNEARSELDELAKLGDKFTAQAEVTALLTGL</sequence>
<dbReference type="AlphaFoldDB" id="A0A6A7RVH6"/>
<keyword evidence="2 3" id="KW-0802">TPR repeat</keyword>
<keyword evidence="1" id="KW-0677">Repeat</keyword>
<dbReference type="InterPro" id="IPR019734">
    <property type="entry name" value="TPR_rpt"/>
</dbReference>
<feature type="repeat" description="TPR" evidence="3">
    <location>
        <begin position="374"/>
        <end position="407"/>
    </location>
</feature>
<dbReference type="PROSITE" id="PS51257">
    <property type="entry name" value="PROKAR_LIPOPROTEIN"/>
    <property type="match status" value="1"/>
</dbReference>
<comment type="caution">
    <text evidence="5">The sequence shown here is derived from an EMBL/GenBank/DDBJ whole genome shotgun (WGS) entry which is preliminary data.</text>
</comment>
<feature type="repeat" description="TPR" evidence="3">
    <location>
        <begin position="646"/>
        <end position="679"/>
    </location>
</feature>
<dbReference type="Gene3D" id="1.25.40.10">
    <property type="entry name" value="Tetratricopeptide repeat domain"/>
    <property type="match status" value="4"/>
</dbReference>
<dbReference type="EMBL" id="PDHS01000335">
    <property type="protein sequence ID" value="MQM31557.1"/>
    <property type="molecule type" value="Genomic_DNA"/>
</dbReference>
<protein>
    <submittedName>
        <fullName evidence="5">PEP-CTERM system TPR-repeat protein PrsT</fullName>
    </submittedName>
</protein>
<evidence type="ECO:0000313" key="6">
    <source>
        <dbReference type="Proteomes" id="UP000342300"/>
    </source>
</evidence>
<evidence type="ECO:0000313" key="5">
    <source>
        <dbReference type="EMBL" id="MQM31557.1"/>
    </source>
</evidence>
<dbReference type="Pfam" id="PF13181">
    <property type="entry name" value="TPR_8"/>
    <property type="match status" value="1"/>
</dbReference>
<evidence type="ECO:0000256" key="2">
    <source>
        <dbReference type="ARBA" id="ARBA00022803"/>
    </source>
</evidence>
<gene>
    <name evidence="5" type="primary">prsT</name>
    <name evidence="5" type="ORF">CRU78_13950</name>
</gene>
<dbReference type="PROSITE" id="PS50005">
    <property type="entry name" value="TPR"/>
    <property type="match status" value="4"/>
</dbReference>
<dbReference type="Pfam" id="PF25060">
    <property type="entry name" value="ARM_TT21_2nd"/>
    <property type="match status" value="1"/>
</dbReference>
<dbReference type="SUPFAM" id="SSF48452">
    <property type="entry name" value="TPR-like"/>
    <property type="match status" value="5"/>
</dbReference>
<dbReference type="PANTHER" id="PTHR45586:SF1">
    <property type="entry name" value="LIPOPOLYSACCHARIDE ASSEMBLY PROTEIN B"/>
    <property type="match status" value="1"/>
</dbReference>
<dbReference type="InterPro" id="IPR051012">
    <property type="entry name" value="CellSynth/LPSAsmb/PSIAsmb"/>
</dbReference>
<dbReference type="InterPro" id="IPR056832">
    <property type="entry name" value="ARM_TT21_2nd"/>
</dbReference>
<dbReference type="Proteomes" id="UP000342300">
    <property type="component" value="Unassembled WGS sequence"/>
</dbReference>